<organism evidence="6 7">
    <name type="scientific">Mycobacterium indicus pranii (strain DSM 45239 / MTCC 9506)</name>
    <dbReference type="NCBI Taxonomy" id="1232724"/>
    <lineage>
        <taxon>Bacteria</taxon>
        <taxon>Bacillati</taxon>
        <taxon>Actinomycetota</taxon>
        <taxon>Actinomycetes</taxon>
        <taxon>Mycobacteriales</taxon>
        <taxon>Mycobacteriaceae</taxon>
        <taxon>Mycobacterium</taxon>
        <taxon>Mycobacterium avium complex (MAC)</taxon>
    </lineage>
</organism>
<dbReference type="GO" id="GO:0016787">
    <property type="term" value="F:hydrolase activity"/>
    <property type="evidence" value="ECO:0007669"/>
    <property type="project" value="UniProtKB-KW"/>
</dbReference>
<feature type="domain" description="Nitrile hydratase beta subunit-like N-terminal" evidence="5">
    <location>
        <begin position="36"/>
        <end position="138"/>
    </location>
</feature>
<dbReference type="EC" id="4.2.1.84" evidence="1"/>
<sequence>MQQLDLVARLKSAYPELPDAPTPDLIDHERFAAYVKTPHDVGGEPDAPIEFENKEYEIWEHNTYVMCEVLGWRGIWLSEERRRMGNVDLGRTIYLGLPYYGRWLLAVARVLAEKHHIGLTELAERMAEVKARYADGPSGKPLAAMPKFEGDPAPVNRNRHHIHAAGKGDPQVYAGQAGAPKFGVGDKVVVRDLPVLLYTRTQEYVRGATGEVAVVSYESPAAEDETWDGADQRPEWFYIVRFNLSELWHGYTGPGNDTLQTEIPERWLESA</sequence>
<dbReference type="Gene3D" id="1.10.472.20">
    <property type="entry name" value="Nitrile hydratase, beta subunit"/>
    <property type="match status" value="1"/>
</dbReference>
<evidence type="ECO:0000313" key="6">
    <source>
        <dbReference type="EMBL" id="AFS14624.1"/>
    </source>
</evidence>
<dbReference type="HOGENOM" id="CLU_965847_0_0_11"/>
<dbReference type="InterPro" id="IPR008990">
    <property type="entry name" value="Elect_transpt_acc-like_dom_sf"/>
</dbReference>
<dbReference type="Pfam" id="PF02211">
    <property type="entry name" value="NHase_beta_C"/>
    <property type="match status" value="1"/>
</dbReference>
<reference evidence="6 7" key="2">
    <citation type="journal article" date="2012" name="Nucleic Acids Res.">
        <title>Massive gene acquisitions in Mycobacterium indicus pranii provide a perspective on mycobacterial evolution.</title>
        <authorList>
            <person name="Saini V."/>
            <person name="Raghuvanshi S."/>
            <person name="Khurana J.P."/>
            <person name="Ahmed N."/>
            <person name="Hasnain S.E."/>
            <person name="Tyagi A.K."/>
            <person name="Tyagi A.K."/>
        </authorList>
    </citation>
    <scope>NUCLEOTIDE SEQUENCE [LARGE SCALE GENOMIC DNA]</scope>
    <source>
        <strain evidence="7">DSM 45239 / MTCC 9506</strain>
    </source>
</reference>
<dbReference type="AlphaFoldDB" id="J9WBL9"/>
<keyword evidence="2" id="KW-0456">Lyase</keyword>
<dbReference type="SUPFAM" id="SSF50090">
    <property type="entry name" value="Electron transport accessory proteins"/>
    <property type="match status" value="1"/>
</dbReference>
<dbReference type="GO" id="GO:0018822">
    <property type="term" value="F:nitrile hydratase activity"/>
    <property type="evidence" value="ECO:0007669"/>
    <property type="project" value="UniProtKB-EC"/>
</dbReference>
<dbReference type="KEGG" id="mid:MIP_03822"/>
<gene>
    <name evidence="6" type="ORF">MIP_03822</name>
</gene>
<evidence type="ECO:0000256" key="1">
    <source>
        <dbReference type="ARBA" id="ARBA00013079"/>
    </source>
</evidence>
<evidence type="ECO:0000313" key="7">
    <source>
        <dbReference type="Proteomes" id="UP000007329"/>
    </source>
</evidence>
<dbReference type="Pfam" id="PF21006">
    <property type="entry name" value="NHase_beta_N"/>
    <property type="match status" value="1"/>
</dbReference>
<comment type="catalytic activity">
    <reaction evidence="3">
        <text>an aliphatic primary amide = an aliphatic nitrile + H2O</text>
        <dbReference type="Rhea" id="RHEA:12673"/>
        <dbReference type="ChEBI" id="CHEBI:15377"/>
        <dbReference type="ChEBI" id="CHEBI:65285"/>
        <dbReference type="ChEBI" id="CHEBI:80291"/>
        <dbReference type="EC" id="4.2.1.84"/>
    </reaction>
</comment>
<dbReference type="Proteomes" id="UP000007329">
    <property type="component" value="Chromosome"/>
</dbReference>
<name>J9WBL9_MYCIP</name>
<evidence type="ECO:0000259" key="5">
    <source>
        <dbReference type="Pfam" id="PF21006"/>
    </source>
</evidence>
<dbReference type="InterPro" id="IPR042262">
    <property type="entry name" value="CN_hydtase_beta_C"/>
</dbReference>
<dbReference type="InterPro" id="IPR049054">
    <property type="entry name" value="CN_hydtase_beta-like_N"/>
</dbReference>
<protein>
    <recommendedName>
        <fullName evidence="1">nitrile hydratase</fullName>
        <ecNumber evidence="1">4.2.1.84</ecNumber>
    </recommendedName>
</protein>
<accession>J9WBL9</accession>
<dbReference type="InterPro" id="IPR024690">
    <property type="entry name" value="CN_hydtase_beta_dom_C"/>
</dbReference>
<evidence type="ECO:0000256" key="2">
    <source>
        <dbReference type="ARBA" id="ARBA00023239"/>
    </source>
</evidence>
<proteinExistence type="predicted"/>
<dbReference type="PATRIC" id="fig|1232724.3.peg.2653"/>
<evidence type="ECO:0000259" key="4">
    <source>
        <dbReference type="Pfam" id="PF02211"/>
    </source>
</evidence>
<reference evidence="6 7" key="1">
    <citation type="journal article" date="2007" name="PLoS ONE">
        <title>Molecular analysis of a leprosy immunotherapeutic bacillus provides insights into Mycobacterium evolution.</title>
        <authorList>
            <person name="Ahmed N."/>
            <person name="Saini V."/>
            <person name="Raghuvanshi S."/>
            <person name="Khurana J.P."/>
            <person name="Tyagi A.K."/>
            <person name="Tyagi A.K."/>
            <person name="Hasnain S.E."/>
        </authorList>
    </citation>
    <scope>NUCLEOTIDE SEQUENCE [LARGE SCALE GENOMIC DNA]</scope>
    <source>
        <strain evidence="6">MTCC 9506</strain>
    </source>
</reference>
<feature type="domain" description="Nitrile hydratase beta subunit" evidence="4">
    <location>
        <begin position="175"/>
        <end position="269"/>
    </location>
</feature>
<keyword evidence="6" id="KW-0378">Hydrolase</keyword>
<dbReference type="Gene3D" id="2.30.30.50">
    <property type="match status" value="1"/>
</dbReference>
<dbReference type="EMBL" id="CP002275">
    <property type="protein sequence ID" value="AFS14624.1"/>
    <property type="molecule type" value="Genomic_DNA"/>
</dbReference>
<evidence type="ECO:0000256" key="3">
    <source>
        <dbReference type="ARBA" id="ARBA00044877"/>
    </source>
</evidence>